<sequence length="158" mass="17610">MYIVLLVLALILAKTGYTRYVPVRGAVRADLRKDVLEHKVVVDVRDYQHVGSGTADAIVIPTAYLKRFSGEIPKGSLHLIVSSRLEANFSIRLLRRKGFHIYSYTILEPGREKGGIRCENQKPCQKNRRAIAGSTADDGRKGQLQRGHCPVVCRPDGN</sequence>
<evidence type="ECO:0008006" key="3">
    <source>
        <dbReference type="Google" id="ProtNLM"/>
    </source>
</evidence>
<reference evidence="2" key="1">
    <citation type="submission" date="2015-01" db="EMBL/GenBank/DDBJ databases">
        <title>Comparative genome analysis of Bacillus coagulans HM-08, Clostridium butyricum HM-68, Bacillus subtilis HM-66 and Bacillus paralicheniformis BL-09.</title>
        <authorList>
            <person name="Zhang H."/>
        </authorList>
    </citation>
    <scope>NUCLEOTIDE SEQUENCE [LARGE SCALE GENOMIC DNA]</scope>
    <source>
        <strain evidence="2">HM-08</strain>
    </source>
</reference>
<name>A0AAN0T481_HEYCO</name>
<evidence type="ECO:0000313" key="2">
    <source>
        <dbReference type="Proteomes" id="UP000032024"/>
    </source>
</evidence>
<keyword evidence="2" id="KW-1185">Reference proteome</keyword>
<accession>A0AAN0T481</accession>
<dbReference type="RefSeq" id="WP_225621026.1">
    <property type="nucleotide sequence ID" value="NZ_CP120208.1"/>
</dbReference>
<dbReference type="EMBL" id="CP010525">
    <property type="protein sequence ID" value="AJO22083.1"/>
    <property type="molecule type" value="Genomic_DNA"/>
</dbReference>
<protein>
    <recommendedName>
        <fullName evidence="3">Rhodanese domain-containing protein</fullName>
    </recommendedName>
</protein>
<dbReference type="AlphaFoldDB" id="A0AAN0T481"/>
<dbReference type="Proteomes" id="UP000032024">
    <property type="component" value="Chromosome"/>
</dbReference>
<evidence type="ECO:0000313" key="1">
    <source>
        <dbReference type="EMBL" id="AJO22083.1"/>
    </source>
</evidence>
<organism evidence="1 2">
    <name type="scientific">Heyndrickxia coagulans</name>
    <name type="common">Weizmannia coagulans</name>
    <dbReference type="NCBI Taxonomy" id="1398"/>
    <lineage>
        <taxon>Bacteria</taxon>
        <taxon>Bacillati</taxon>
        <taxon>Bacillota</taxon>
        <taxon>Bacilli</taxon>
        <taxon>Bacillales</taxon>
        <taxon>Bacillaceae</taxon>
        <taxon>Heyndrickxia</taxon>
    </lineage>
</organism>
<proteinExistence type="predicted"/>
<gene>
    <name evidence="1" type="ORF">SB48_HM08orf02012</name>
</gene>